<dbReference type="Gene3D" id="2.120.10.80">
    <property type="entry name" value="Kelch-type beta propeller"/>
    <property type="match status" value="2"/>
</dbReference>
<accession>A0AAE9ZAH0</accession>
<dbReference type="AlphaFoldDB" id="A0AAE9ZAH0"/>
<dbReference type="SUPFAM" id="SSF117281">
    <property type="entry name" value="Kelch motif"/>
    <property type="match status" value="1"/>
</dbReference>
<keyword evidence="1" id="KW-0732">Signal</keyword>
<dbReference type="EMBL" id="CP059734">
    <property type="protein sequence ID" value="WDE09142.1"/>
    <property type="molecule type" value="Genomic_DNA"/>
</dbReference>
<sequence length="353" mass="38731">MKKIIALALALLSGNVGASTFPSLPEPVSNNAVAQVETQNGRYLLSFMGLGPDKDYLAVHNKVWALKFGQDRWQEKQPVPGSIDPIGRLAGVAVGVGRYAYVFGGYTVEKSGHEVSSPDVYRYDIKNNRYKLLAPMPVPVDDSVALVYQNRYIYLVSGWHNDGNVNLVQVYDIKEDRWQQASPFLGLPVFGQAAGIADNIILVCDGVAVAAHLFKRRSYQGVAQCHKGIINPGNPLKIDWRVIRHPTGKGRYRMAATSVGDDIVFIGGSTNPYNYNGIGYNGKPSAATDGIWLFDTETDRWKMLKSGTKTMDHRGLLEVDGKLLTVGGMGNSQQVLDKITVHVADLEQLKHSD</sequence>
<dbReference type="PANTHER" id="PTHR45632">
    <property type="entry name" value="LD33804P"/>
    <property type="match status" value="1"/>
</dbReference>
<dbReference type="InterPro" id="IPR006652">
    <property type="entry name" value="Kelch_1"/>
</dbReference>
<protein>
    <submittedName>
        <fullName evidence="2">Galactose oxidase</fullName>
    </submittedName>
</protein>
<dbReference type="InterPro" id="IPR011498">
    <property type="entry name" value="Kelch_2"/>
</dbReference>
<feature type="chain" id="PRO_5042078489" evidence="1">
    <location>
        <begin position="19"/>
        <end position="353"/>
    </location>
</feature>
<dbReference type="Pfam" id="PF01344">
    <property type="entry name" value="Kelch_1"/>
    <property type="match status" value="1"/>
</dbReference>
<dbReference type="RefSeq" id="WP_044841279.1">
    <property type="nucleotide sequence ID" value="NZ_CP059734.1"/>
</dbReference>
<dbReference type="KEGG" id="tvd:SG34_030720"/>
<proteinExistence type="predicted"/>
<name>A0AAE9ZAH0_9GAMM</name>
<keyword evidence="3" id="KW-1185">Reference proteome</keyword>
<evidence type="ECO:0000256" key="1">
    <source>
        <dbReference type="SAM" id="SignalP"/>
    </source>
</evidence>
<evidence type="ECO:0000313" key="3">
    <source>
        <dbReference type="Proteomes" id="UP000032352"/>
    </source>
</evidence>
<reference evidence="2 3" key="2">
    <citation type="journal article" date="2022" name="Mar. Drugs">
        <title>Bioassay-Guided Fractionation Leads to the Detection of Cholic Acid Generated by the Rare Thalassomonas sp.</title>
        <authorList>
            <person name="Pheiffer F."/>
            <person name="Schneider Y.K."/>
            <person name="Hansen E.H."/>
            <person name="Andersen J.H."/>
            <person name="Isaksson J."/>
            <person name="Busche T."/>
            <person name="R C."/>
            <person name="Kalinowski J."/>
            <person name="Zyl L.V."/>
            <person name="Trindade M."/>
        </authorList>
    </citation>
    <scope>NUCLEOTIDE SEQUENCE [LARGE SCALE GENOMIC DNA]</scope>
    <source>
        <strain evidence="2 3">XOM25</strain>
    </source>
</reference>
<feature type="signal peptide" evidence="1">
    <location>
        <begin position="1"/>
        <end position="18"/>
    </location>
</feature>
<dbReference type="Proteomes" id="UP000032352">
    <property type="component" value="Chromosome pTvir"/>
</dbReference>
<organism evidence="2 3">
    <name type="scientific">Thalassomonas viridans</name>
    <dbReference type="NCBI Taxonomy" id="137584"/>
    <lineage>
        <taxon>Bacteria</taxon>
        <taxon>Pseudomonadati</taxon>
        <taxon>Pseudomonadota</taxon>
        <taxon>Gammaproteobacteria</taxon>
        <taxon>Alteromonadales</taxon>
        <taxon>Colwelliaceae</taxon>
        <taxon>Thalassomonas</taxon>
    </lineage>
</organism>
<dbReference type="Pfam" id="PF07646">
    <property type="entry name" value="Kelch_2"/>
    <property type="match status" value="1"/>
</dbReference>
<evidence type="ECO:0000313" key="2">
    <source>
        <dbReference type="EMBL" id="WDE09142.1"/>
    </source>
</evidence>
<gene>
    <name evidence="2" type="ORF">SG34_030720</name>
</gene>
<dbReference type="InterPro" id="IPR015915">
    <property type="entry name" value="Kelch-typ_b-propeller"/>
</dbReference>
<reference evidence="2 3" key="1">
    <citation type="journal article" date="2015" name="Genome Announc.">
        <title>Draft Genome Sequences of Marine Isolates of Thalassomonas viridans and Thalassomonas actiniarum.</title>
        <authorList>
            <person name="Olonade I."/>
            <person name="van Zyl L.J."/>
            <person name="Trindade M."/>
        </authorList>
    </citation>
    <scope>NUCLEOTIDE SEQUENCE [LARGE SCALE GENOMIC DNA]</scope>
    <source>
        <strain evidence="2 3">XOM25</strain>
    </source>
</reference>